<dbReference type="InterPro" id="IPR015500">
    <property type="entry name" value="Peptidase_S8_subtilisin-rel"/>
</dbReference>
<feature type="active site" description="Charge relay system" evidence="5">
    <location>
        <position position="414"/>
    </location>
</feature>
<evidence type="ECO:0000256" key="2">
    <source>
        <dbReference type="ARBA" id="ARBA00022670"/>
    </source>
</evidence>
<dbReference type="Proteomes" id="UP001500620">
    <property type="component" value="Unassembled WGS sequence"/>
</dbReference>
<dbReference type="InterPro" id="IPR000209">
    <property type="entry name" value="Peptidase_S8/S53_dom"/>
</dbReference>
<comment type="caution">
    <text evidence="9">The sequence shown here is derived from an EMBL/GenBank/DDBJ whole genome shotgun (WGS) entry which is preliminary data.</text>
</comment>
<feature type="domain" description="Peptidase S8/S53" evidence="8">
    <location>
        <begin position="197"/>
        <end position="461"/>
    </location>
</feature>
<feature type="active site" description="Charge relay system" evidence="5">
    <location>
        <position position="206"/>
    </location>
</feature>
<evidence type="ECO:0000256" key="4">
    <source>
        <dbReference type="ARBA" id="ARBA00022825"/>
    </source>
</evidence>
<dbReference type="InterPro" id="IPR023828">
    <property type="entry name" value="Peptidase_S8_Ser-AS"/>
</dbReference>
<evidence type="ECO:0000259" key="8">
    <source>
        <dbReference type="Pfam" id="PF00082"/>
    </source>
</evidence>
<evidence type="ECO:0000256" key="6">
    <source>
        <dbReference type="RuleBase" id="RU003355"/>
    </source>
</evidence>
<keyword evidence="2 5" id="KW-0645">Protease</keyword>
<dbReference type="PROSITE" id="PS51892">
    <property type="entry name" value="SUBTILASE"/>
    <property type="match status" value="1"/>
</dbReference>
<dbReference type="InterPro" id="IPR023827">
    <property type="entry name" value="Peptidase_S8_Asp-AS"/>
</dbReference>
<organism evidence="9 10">
    <name type="scientific">Dactylosporangium darangshiense</name>
    <dbReference type="NCBI Taxonomy" id="579108"/>
    <lineage>
        <taxon>Bacteria</taxon>
        <taxon>Bacillati</taxon>
        <taxon>Actinomycetota</taxon>
        <taxon>Actinomycetes</taxon>
        <taxon>Micromonosporales</taxon>
        <taxon>Micromonosporaceae</taxon>
        <taxon>Dactylosporangium</taxon>
    </lineage>
</organism>
<evidence type="ECO:0000313" key="10">
    <source>
        <dbReference type="Proteomes" id="UP001500620"/>
    </source>
</evidence>
<dbReference type="PANTHER" id="PTHR43806">
    <property type="entry name" value="PEPTIDASE S8"/>
    <property type="match status" value="1"/>
</dbReference>
<keyword evidence="10" id="KW-1185">Reference proteome</keyword>
<feature type="chain" id="PRO_5045392741" evidence="7">
    <location>
        <begin position="20"/>
        <end position="1069"/>
    </location>
</feature>
<feature type="signal peptide" evidence="7">
    <location>
        <begin position="1"/>
        <end position="19"/>
    </location>
</feature>
<dbReference type="PRINTS" id="PR00723">
    <property type="entry name" value="SUBTILISIN"/>
</dbReference>
<protein>
    <submittedName>
        <fullName evidence="9">S8 family serine peptidase</fullName>
    </submittedName>
</protein>
<comment type="similarity">
    <text evidence="1 5 6">Belongs to the peptidase S8 family.</text>
</comment>
<dbReference type="PANTHER" id="PTHR43806:SF11">
    <property type="entry name" value="CEREVISIN-RELATED"/>
    <property type="match status" value="1"/>
</dbReference>
<feature type="active site" description="Charge relay system" evidence="5">
    <location>
        <position position="239"/>
    </location>
</feature>
<keyword evidence="3 5" id="KW-0378">Hydrolase</keyword>
<dbReference type="Gene3D" id="3.40.50.200">
    <property type="entry name" value="Peptidase S8/S53 domain"/>
    <property type="match status" value="1"/>
</dbReference>
<dbReference type="InterPro" id="IPR050131">
    <property type="entry name" value="Peptidase_S8_subtilisin-like"/>
</dbReference>
<reference evidence="10" key="1">
    <citation type="journal article" date="2019" name="Int. J. Syst. Evol. Microbiol.">
        <title>The Global Catalogue of Microorganisms (GCM) 10K type strain sequencing project: providing services to taxonomists for standard genome sequencing and annotation.</title>
        <authorList>
            <consortium name="The Broad Institute Genomics Platform"/>
            <consortium name="The Broad Institute Genome Sequencing Center for Infectious Disease"/>
            <person name="Wu L."/>
            <person name="Ma J."/>
        </authorList>
    </citation>
    <scope>NUCLEOTIDE SEQUENCE [LARGE SCALE GENOMIC DNA]</scope>
    <source>
        <strain evidence="10">JCM 17441</strain>
    </source>
</reference>
<evidence type="ECO:0000256" key="7">
    <source>
        <dbReference type="SAM" id="SignalP"/>
    </source>
</evidence>
<keyword evidence="4 5" id="KW-0720">Serine protease</keyword>
<dbReference type="Pfam" id="PF00082">
    <property type="entry name" value="Peptidase_S8"/>
    <property type="match status" value="1"/>
</dbReference>
<sequence length="1069" mass="110713">MAAVLVMAAWFAALPPANAAPVSGGTRPTVTLVTGDQVVLLGNERISVQPGPGREKTLFLTRRVAGHVQVIPADAMQLLHNGQLDPRLFDVTELSRAKRHDAVPVIIAYTDASARSTGKAAAAKTGAQPERDLPAAHGFSAKVANADLGRFWTGYTTGNLGTAGRPKLWLDGVRHVALDVSVPMIGGPAARAAGLDGSGVKVAVLDSGIDATHPDLAGRVVAEQNFTEGYEDNRDLVGHGTHVASTIAGTGAASSGRYAGVAPGAQLLDGKVCVVDGCNESWILAGMQWAAEQGAQIVNLSLGSYDTPGLDPIEQAVQDLTAQQNILFVVAAGNTGPGAGTVTSPASADAALAVGAVDKGDQLADFSSRGPRAGDGGVKPDLTAPGVDIVAARSKDASEGTPIGESYLRMSGTSMATPHVTGAAAALKQQHPQWTPAQLKSALMASSKLNAGQDVYAQGAGRVNLARAIAQQVYATPPSASFGLQRWPHSDDQPGTITVTYANEGPQPVTLSLALNTTAPGGMFTLSTSSVTVPAGGRADVGLTADTRVGTADGTFTGYLTATGSSVEVRVPFAVEREAESYDLTLVHTGRDGNPSTLFNTLVMGLDGDVFEGVSGNSTTTVRLPKGRYTIDSSIVDADSATQLVQPVLDLIGGPQTVDLDARLGEPVHITLGDRAAIPVTAELTTRDHVYGGITNIGGFFAPSFDRLYSARIGPDSTGPGPVTTVVGGRWAHPGPNGSLLDSPETYVLYWFGTGHMGSGFERTVTKADLAQVRLDFGSTVPGVESWSDASASTPSGEINLVGYGVPLRAPFNRVTYHNPGTLWSGEFMEDDLTGLELLTAPATTYKAGKRYDQTWNRAVFGPAFGIIHRDPDDTIFVFPALYGDGLGRSGTSFSSQERITLTRNGADVPGRESEGGMLYTVPAGASTYKLSVVADRGAPGTLSTHTEVAWTFGSARVAARTPLPLSVVRFNPPVDRFSTAPAGATFKVPVTTAQTPDSSATASTSLAVQFSYDGGATWKAASLHRENGGTVAVLKHPAGPGFVSLRATSTDTNGNTVEQTVLRAYKIA</sequence>
<dbReference type="EMBL" id="BAABAT010000044">
    <property type="protein sequence ID" value="GAA4261220.1"/>
    <property type="molecule type" value="Genomic_DNA"/>
</dbReference>
<accession>A0ABP8DPQ6</accession>
<proteinExistence type="inferred from homology"/>
<dbReference type="InterPro" id="IPR036852">
    <property type="entry name" value="Peptidase_S8/S53_dom_sf"/>
</dbReference>
<dbReference type="PROSITE" id="PS00136">
    <property type="entry name" value="SUBTILASE_ASP"/>
    <property type="match status" value="1"/>
</dbReference>
<evidence type="ECO:0000256" key="1">
    <source>
        <dbReference type="ARBA" id="ARBA00011073"/>
    </source>
</evidence>
<evidence type="ECO:0000256" key="5">
    <source>
        <dbReference type="PROSITE-ProRule" id="PRU01240"/>
    </source>
</evidence>
<keyword evidence="7" id="KW-0732">Signal</keyword>
<name>A0ABP8DPQ6_9ACTN</name>
<evidence type="ECO:0000256" key="3">
    <source>
        <dbReference type="ARBA" id="ARBA00022801"/>
    </source>
</evidence>
<dbReference type="InterPro" id="IPR022398">
    <property type="entry name" value="Peptidase_S8_His-AS"/>
</dbReference>
<dbReference type="PROSITE" id="PS00137">
    <property type="entry name" value="SUBTILASE_HIS"/>
    <property type="match status" value="1"/>
</dbReference>
<dbReference type="CDD" id="cd07487">
    <property type="entry name" value="Peptidases_S8_1"/>
    <property type="match status" value="1"/>
</dbReference>
<gene>
    <name evidence="9" type="ORF">GCM10022255_093010</name>
</gene>
<dbReference type="SUPFAM" id="SSF52743">
    <property type="entry name" value="Subtilisin-like"/>
    <property type="match status" value="1"/>
</dbReference>
<evidence type="ECO:0000313" key="9">
    <source>
        <dbReference type="EMBL" id="GAA4261220.1"/>
    </source>
</evidence>
<dbReference type="PROSITE" id="PS00138">
    <property type="entry name" value="SUBTILASE_SER"/>
    <property type="match status" value="1"/>
</dbReference>